<dbReference type="CDD" id="cd13689">
    <property type="entry name" value="PBP2_BsGlnH"/>
    <property type="match status" value="1"/>
</dbReference>
<evidence type="ECO:0000256" key="5">
    <source>
        <dbReference type="SAM" id="SignalP"/>
    </source>
</evidence>
<keyword evidence="3 5" id="KW-0732">Signal</keyword>
<name>A0A0X8NWD5_ALCXX</name>
<dbReference type="Proteomes" id="UP000060602">
    <property type="component" value="Chromosome"/>
</dbReference>
<feature type="signal peptide" evidence="5">
    <location>
        <begin position="1"/>
        <end position="24"/>
    </location>
</feature>
<dbReference type="InterPro" id="IPR001638">
    <property type="entry name" value="Solute-binding_3/MltF_N"/>
</dbReference>
<dbReference type="EMBL" id="CP014060">
    <property type="protein sequence ID" value="AMG35575.1"/>
    <property type="molecule type" value="Genomic_DNA"/>
</dbReference>
<feature type="chain" id="PRO_5007069018" evidence="5">
    <location>
        <begin position="25"/>
        <end position="273"/>
    </location>
</feature>
<dbReference type="InterPro" id="IPR018313">
    <property type="entry name" value="SBP_3_CS"/>
</dbReference>
<feature type="domain" description="Solute-binding protein family 3/N-terminal" evidence="6">
    <location>
        <begin position="35"/>
        <end position="257"/>
    </location>
</feature>
<protein>
    <submittedName>
        <fullName evidence="7">Cysteine ABC transporter substrate-binding protein</fullName>
    </submittedName>
</protein>
<reference evidence="8" key="1">
    <citation type="submission" date="2015-12" db="EMBL/GenBank/DDBJ databases">
        <title>FDA dAtabase for Regulatory Grade micrObial Sequences (FDA-ARGOS): Supporting development and validation of Infectious Disease Dx tests.</title>
        <authorList>
            <person name="Case J."/>
            <person name="Tallon L."/>
            <person name="Sadzewicz L."/>
            <person name="Sengamalay N."/>
            <person name="Ott S."/>
            <person name="Godinez A."/>
            <person name="Nagaraj S."/>
            <person name="Nadendla S."/>
            <person name="Sichtig H."/>
        </authorList>
    </citation>
    <scope>NUCLEOTIDE SEQUENCE [LARGE SCALE GENOMIC DNA]</scope>
    <source>
        <strain evidence="8">FDAARGOS_147</strain>
    </source>
</reference>
<gene>
    <name evidence="7" type="ORF">AL504_05715</name>
</gene>
<evidence type="ECO:0000313" key="8">
    <source>
        <dbReference type="Proteomes" id="UP000060602"/>
    </source>
</evidence>
<dbReference type="InterPro" id="IPR051455">
    <property type="entry name" value="Bact_solute-bind_prot3"/>
</dbReference>
<evidence type="ECO:0000256" key="4">
    <source>
        <dbReference type="RuleBase" id="RU003744"/>
    </source>
</evidence>
<dbReference type="PROSITE" id="PS01039">
    <property type="entry name" value="SBP_BACTERIAL_3"/>
    <property type="match status" value="1"/>
</dbReference>
<keyword evidence="2" id="KW-0813">Transport</keyword>
<comment type="similarity">
    <text evidence="1 4">Belongs to the bacterial solute-binding protein 3 family.</text>
</comment>
<evidence type="ECO:0000256" key="3">
    <source>
        <dbReference type="ARBA" id="ARBA00022729"/>
    </source>
</evidence>
<dbReference type="AlphaFoldDB" id="A0A0X8NWD5"/>
<evidence type="ECO:0000256" key="1">
    <source>
        <dbReference type="ARBA" id="ARBA00010333"/>
    </source>
</evidence>
<dbReference type="RefSeq" id="WP_061071459.1">
    <property type="nucleotide sequence ID" value="NZ_CP014060.2"/>
</dbReference>
<evidence type="ECO:0000259" key="6">
    <source>
        <dbReference type="SMART" id="SM00062"/>
    </source>
</evidence>
<accession>A0A0X8NWD5</accession>
<dbReference type="GO" id="GO:0005576">
    <property type="term" value="C:extracellular region"/>
    <property type="evidence" value="ECO:0007669"/>
    <property type="project" value="TreeGrafter"/>
</dbReference>
<proteinExistence type="inferred from homology"/>
<dbReference type="PANTHER" id="PTHR30085:SF6">
    <property type="entry name" value="ABC TRANSPORTER GLUTAMINE-BINDING PROTEIN GLNH"/>
    <property type="match status" value="1"/>
</dbReference>
<dbReference type="Gene3D" id="3.40.190.10">
    <property type="entry name" value="Periplasmic binding protein-like II"/>
    <property type="match status" value="2"/>
</dbReference>
<dbReference type="PANTHER" id="PTHR30085">
    <property type="entry name" value="AMINO ACID ABC TRANSPORTER PERMEASE"/>
    <property type="match status" value="1"/>
</dbReference>
<dbReference type="SUPFAM" id="SSF53850">
    <property type="entry name" value="Periplasmic binding protein-like II"/>
    <property type="match status" value="1"/>
</dbReference>
<dbReference type="Pfam" id="PF00497">
    <property type="entry name" value="SBP_bac_3"/>
    <property type="match status" value="1"/>
</dbReference>
<dbReference type="GO" id="GO:0006865">
    <property type="term" value="P:amino acid transport"/>
    <property type="evidence" value="ECO:0007669"/>
    <property type="project" value="TreeGrafter"/>
</dbReference>
<dbReference type="GO" id="GO:0030288">
    <property type="term" value="C:outer membrane-bounded periplasmic space"/>
    <property type="evidence" value="ECO:0007669"/>
    <property type="project" value="TreeGrafter"/>
</dbReference>
<sequence length="273" mass="29300">MKRQSFLAVCLGLAALSLGAGAHADQVADIKARGELICGTLGTSQPFSFQDAATRQLVGYDVDMCKLVADKLGVKVSYKLLSVAARVPELNEGRVDILAANLGYSPDRAQQIAFSHAYYVSPQKLLVRKDSGLDTIESLNGRRVGATKGSSSEREIKRILDKSQVIGYGDSSATYLALQQKKVDAQFASELVLVRLVLQSPPTAPVSVIAKSVFDEPWGLGVRKSEPGMLNVVNQALDEAESSGVAAQLFDKWFGPQTPYKLERGFKIGPIAG</sequence>
<organism evidence="7 8">
    <name type="scientific">Alcaligenes xylosoxydans xylosoxydans</name>
    <name type="common">Achromobacter xylosoxidans</name>
    <dbReference type="NCBI Taxonomy" id="85698"/>
    <lineage>
        <taxon>Bacteria</taxon>
        <taxon>Pseudomonadati</taxon>
        <taxon>Pseudomonadota</taxon>
        <taxon>Betaproteobacteria</taxon>
        <taxon>Burkholderiales</taxon>
        <taxon>Alcaligenaceae</taxon>
        <taxon>Achromobacter</taxon>
    </lineage>
</organism>
<dbReference type="SMART" id="SM00062">
    <property type="entry name" value="PBPb"/>
    <property type="match status" value="1"/>
</dbReference>
<evidence type="ECO:0000313" key="7">
    <source>
        <dbReference type="EMBL" id="AMG35575.1"/>
    </source>
</evidence>
<evidence type="ECO:0000256" key="2">
    <source>
        <dbReference type="ARBA" id="ARBA00022448"/>
    </source>
</evidence>